<dbReference type="Gene3D" id="1.20.1070.10">
    <property type="entry name" value="Rhodopsin 7-helix transmembrane proteins"/>
    <property type="match status" value="1"/>
</dbReference>
<protein>
    <recommendedName>
        <fullName evidence="6">G-protein coupled receptors family 1 profile domain-containing protein</fullName>
    </recommendedName>
</protein>
<evidence type="ECO:0000256" key="1">
    <source>
        <dbReference type="ARBA" id="ARBA00004370"/>
    </source>
</evidence>
<gene>
    <name evidence="7" type="ORF">CAEBREN_08655</name>
</gene>
<dbReference type="AlphaFoldDB" id="G0MUC1"/>
<dbReference type="SUPFAM" id="SSF81321">
    <property type="entry name" value="Family A G protein-coupled receptor-like"/>
    <property type="match status" value="1"/>
</dbReference>
<dbReference type="GO" id="GO:0008528">
    <property type="term" value="F:G protein-coupled peptide receptor activity"/>
    <property type="evidence" value="ECO:0007669"/>
    <property type="project" value="InterPro"/>
</dbReference>
<reference evidence="8" key="1">
    <citation type="submission" date="2011-07" db="EMBL/GenBank/DDBJ databases">
        <authorList>
            <consortium name="Caenorhabditis brenneri Sequencing and Analysis Consortium"/>
            <person name="Wilson R.K."/>
        </authorList>
    </citation>
    <scope>NUCLEOTIDE SEQUENCE [LARGE SCALE GENOMIC DNA]</scope>
    <source>
        <strain evidence="8">PB2801</strain>
    </source>
</reference>
<evidence type="ECO:0000256" key="4">
    <source>
        <dbReference type="ARBA" id="ARBA00023136"/>
    </source>
</evidence>
<proteinExistence type="predicted"/>
<dbReference type="OrthoDB" id="5818258at2759"/>
<dbReference type="GO" id="GO:0016020">
    <property type="term" value="C:membrane"/>
    <property type="evidence" value="ECO:0007669"/>
    <property type="project" value="UniProtKB-SubCell"/>
</dbReference>
<evidence type="ECO:0000256" key="3">
    <source>
        <dbReference type="ARBA" id="ARBA00022989"/>
    </source>
</evidence>
<dbReference type="InParanoid" id="G0MUC1"/>
<feature type="domain" description="G-protein coupled receptors family 1 profile" evidence="6">
    <location>
        <begin position="68"/>
        <end position="318"/>
    </location>
</feature>
<evidence type="ECO:0000313" key="8">
    <source>
        <dbReference type="Proteomes" id="UP000008068"/>
    </source>
</evidence>
<keyword evidence="3 5" id="KW-1133">Transmembrane helix</keyword>
<sequence length="318" mass="37164">MKSHKVKTTTFDPLSYEEYLYGDPSEPKYHDDSYMFGDFVIAYTMEILDVINVILQIYEIACFVGFFINLIHLFILTRKELRDNLVYIVMTGICICDIIQSFGKITQLIMEYNIVYKIEPCYYGFKHFHLMVDLVSKTAQIMCRRCSGFLVLYIAAFRTFSVMFPMSNMTQKLMNSKSGYFVVLLSGLICMGWSLGYYFQVRFEKVLRCDVYEKRPSYVPYQLIINEKWENNYLFIDGVIALVTSGLYLIVAIVLMAALCRNKKRRKNVSNEKSSNASTMIGFMALTVFISETTYGLFYLANRFVFQDYDEQFVDFQS</sequence>
<feature type="transmembrane region" description="Helical" evidence="5">
    <location>
        <begin position="178"/>
        <end position="199"/>
    </location>
</feature>
<dbReference type="Pfam" id="PF10324">
    <property type="entry name" value="7TM_GPCR_Srw"/>
    <property type="match status" value="1"/>
</dbReference>
<dbReference type="HOGENOM" id="CLU_043715_2_0_1"/>
<dbReference type="PANTHER" id="PTHR47321">
    <property type="entry name" value="SERPENTINE RECEPTOR, CLASS W"/>
    <property type="match status" value="1"/>
</dbReference>
<dbReference type="InterPro" id="IPR017452">
    <property type="entry name" value="GPCR_Rhodpsn_7TM"/>
</dbReference>
<dbReference type="Proteomes" id="UP000008068">
    <property type="component" value="Unassembled WGS sequence"/>
</dbReference>
<dbReference type="eggNOG" id="ENOG502R2TT">
    <property type="taxonomic scope" value="Eukaryota"/>
</dbReference>
<keyword evidence="8" id="KW-1185">Reference proteome</keyword>
<name>G0MUC1_CAEBE</name>
<feature type="transmembrane region" description="Helical" evidence="5">
    <location>
        <begin position="53"/>
        <end position="76"/>
    </location>
</feature>
<keyword evidence="4 5" id="KW-0472">Membrane</keyword>
<dbReference type="PANTHER" id="PTHR47321:SF1">
    <property type="entry name" value="G-PROTEIN COUPLED RECEPTORS FAMILY 1 PROFILE DOMAIN-CONTAINING PROTEIN-RELATED"/>
    <property type="match status" value="1"/>
</dbReference>
<comment type="subcellular location">
    <subcellularLocation>
        <location evidence="1">Membrane</location>
    </subcellularLocation>
</comment>
<dbReference type="EMBL" id="GL379812">
    <property type="protein sequence ID" value="EGT44037.1"/>
    <property type="molecule type" value="Genomic_DNA"/>
</dbReference>
<evidence type="ECO:0000256" key="2">
    <source>
        <dbReference type="ARBA" id="ARBA00022692"/>
    </source>
</evidence>
<feature type="transmembrane region" description="Helical" evidence="5">
    <location>
        <begin position="233"/>
        <end position="259"/>
    </location>
</feature>
<dbReference type="OMA" id="EYSWIND"/>
<feature type="transmembrane region" description="Helical" evidence="5">
    <location>
        <begin position="280"/>
        <end position="301"/>
    </location>
</feature>
<keyword evidence="2 5" id="KW-0812">Transmembrane</keyword>
<evidence type="ECO:0000313" key="7">
    <source>
        <dbReference type="EMBL" id="EGT44037.1"/>
    </source>
</evidence>
<organism evidence="8">
    <name type="scientific">Caenorhabditis brenneri</name>
    <name type="common">Nematode worm</name>
    <dbReference type="NCBI Taxonomy" id="135651"/>
    <lineage>
        <taxon>Eukaryota</taxon>
        <taxon>Metazoa</taxon>
        <taxon>Ecdysozoa</taxon>
        <taxon>Nematoda</taxon>
        <taxon>Chromadorea</taxon>
        <taxon>Rhabditida</taxon>
        <taxon>Rhabditina</taxon>
        <taxon>Rhabditomorpha</taxon>
        <taxon>Rhabditoidea</taxon>
        <taxon>Rhabditidae</taxon>
        <taxon>Peloderinae</taxon>
        <taxon>Caenorhabditis</taxon>
    </lineage>
</organism>
<evidence type="ECO:0000259" key="6">
    <source>
        <dbReference type="PROSITE" id="PS50262"/>
    </source>
</evidence>
<dbReference type="InterPro" id="IPR019427">
    <property type="entry name" value="7TM_GPCR_serpentine_rcpt_Srw"/>
</dbReference>
<dbReference type="PROSITE" id="PS50262">
    <property type="entry name" value="G_PROTEIN_RECEP_F1_2"/>
    <property type="match status" value="1"/>
</dbReference>
<feature type="transmembrane region" description="Helical" evidence="5">
    <location>
        <begin position="147"/>
        <end position="166"/>
    </location>
</feature>
<accession>G0MUC1</accession>
<evidence type="ECO:0000256" key="5">
    <source>
        <dbReference type="SAM" id="Phobius"/>
    </source>
</evidence>
<feature type="transmembrane region" description="Helical" evidence="5">
    <location>
        <begin position="85"/>
        <end position="103"/>
    </location>
</feature>